<keyword evidence="2" id="KW-1133">Transmembrane helix</keyword>
<feature type="transmembrane region" description="Helical" evidence="2">
    <location>
        <begin position="86"/>
        <end position="115"/>
    </location>
</feature>
<reference evidence="3 4" key="2">
    <citation type="journal article" date="2009" name="Genome Res.">
        <title>Ortho-proteogenomics: multiple proteomes investigation through orthology and a new MS-based protocol.</title>
        <authorList>
            <person name="Gallien S."/>
            <person name="Perrodou E."/>
            <person name="Carapito C."/>
            <person name="Deshayes C."/>
            <person name="Reyrat J.M."/>
            <person name="Van Dorsselaer A."/>
            <person name="Poch O."/>
            <person name="Schaeffer C."/>
            <person name="Lecompte O."/>
        </authorList>
    </citation>
    <scope>NUCLEOTIDE SEQUENCE [LARGE SCALE GENOMIC DNA]</scope>
    <source>
        <strain evidence="4">ATCC 700084 / mc(2)155</strain>
    </source>
</reference>
<feature type="transmembrane region" description="Helical" evidence="2">
    <location>
        <begin position="127"/>
        <end position="155"/>
    </location>
</feature>
<evidence type="ECO:0000256" key="2">
    <source>
        <dbReference type="SAM" id="Phobius"/>
    </source>
</evidence>
<evidence type="ECO:0000313" key="3">
    <source>
        <dbReference type="EMBL" id="AFP39735.1"/>
    </source>
</evidence>
<sequence>MMNRSDSLRPPQALAPLQREEAQPEVHPVLREETTTVSSRDASEGAGDRAPVSGIALLTLLALLFLGMVVLGIATGDVPIDNKALAFAPVFYSLTVMGGLVAYFFGFIVLEAVLSRRGDPARGRERAALVILGLVSGVFFVTCLLALPVVALGVAANGLGVGIALLWTVRGGARVYWVLLWVSFALAVIAGAWTAVAIQGAIV</sequence>
<organism evidence="3 4">
    <name type="scientific">Mycolicibacterium smegmatis (strain ATCC 700084 / mc(2)155)</name>
    <name type="common">Mycobacterium smegmatis</name>
    <dbReference type="NCBI Taxonomy" id="246196"/>
    <lineage>
        <taxon>Bacteria</taxon>
        <taxon>Bacillati</taxon>
        <taxon>Actinomycetota</taxon>
        <taxon>Actinomycetes</taxon>
        <taxon>Mycobacteriales</taxon>
        <taxon>Mycobacteriaceae</taxon>
        <taxon>Mycolicibacterium</taxon>
    </lineage>
</organism>
<accession>I7FDZ9</accession>
<keyword evidence="2" id="KW-0812">Transmembrane</keyword>
<proteinExistence type="predicted"/>
<dbReference type="Proteomes" id="UP000006158">
    <property type="component" value="Chromosome"/>
</dbReference>
<dbReference type="EMBL" id="CP001663">
    <property type="protein sequence ID" value="AFP39735.1"/>
    <property type="molecule type" value="Genomic_DNA"/>
</dbReference>
<dbReference type="AlphaFoldDB" id="I7FDZ9"/>
<feature type="transmembrane region" description="Helical" evidence="2">
    <location>
        <begin position="175"/>
        <end position="198"/>
    </location>
</feature>
<feature type="compositionally biased region" description="Basic and acidic residues" evidence="1">
    <location>
        <begin position="18"/>
        <end position="34"/>
    </location>
</feature>
<keyword evidence="2" id="KW-0472">Membrane</keyword>
<feature type="transmembrane region" description="Helical" evidence="2">
    <location>
        <begin position="55"/>
        <end position="74"/>
    </location>
</feature>
<gene>
    <name evidence="3" type="ordered locus">MSMEI_3272</name>
</gene>
<protein>
    <submittedName>
        <fullName evidence="3">Uncharacterized protein</fullName>
    </submittedName>
</protein>
<feature type="region of interest" description="Disordered" evidence="1">
    <location>
        <begin position="1"/>
        <end position="49"/>
    </location>
</feature>
<dbReference type="KEGG" id="msg:MSMEI_3272"/>
<reference evidence="3 4" key="1">
    <citation type="journal article" date="2007" name="Genome Biol.">
        <title>Interrupted coding sequences in Mycobacterium smegmatis: authentic mutations or sequencing errors?</title>
        <authorList>
            <person name="Deshayes C."/>
            <person name="Perrodou E."/>
            <person name="Gallien S."/>
            <person name="Euphrasie D."/>
            <person name="Schaeffer C."/>
            <person name="Van-Dorsselaer A."/>
            <person name="Poch O."/>
            <person name="Lecompte O."/>
            <person name="Reyrat J.M."/>
        </authorList>
    </citation>
    <scope>NUCLEOTIDE SEQUENCE [LARGE SCALE GENOMIC DNA]</scope>
    <source>
        <strain evidence="4">ATCC 700084 / mc(2)155</strain>
    </source>
</reference>
<dbReference type="PATRIC" id="fig|246196.56.peg.3361"/>
<name>I7FDZ9_MYCS2</name>
<evidence type="ECO:0000256" key="1">
    <source>
        <dbReference type="SAM" id="MobiDB-lite"/>
    </source>
</evidence>
<evidence type="ECO:0000313" key="4">
    <source>
        <dbReference type="Proteomes" id="UP000006158"/>
    </source>
</evidence>